<gene>
    <name evidence="1" type="ORF">QFC24_002360</name>
</gene>
<evidence type="ECO:0000313" key="1">
    <source>
        <dbReference type="EMBL" id="KAJ9126088.1"/>
    </source>
</evidence>
<organism evidence="1 2">
    <name type="scientific">Naganishia onofrii</name>
    <dbReference type="NCBI Taxonomy" id="1851511"/>
    <lineage>
        <taxon>Eukaryota</taxon>
        <taxon>Fungi</taxon>
        <taxon>Dikarya</taxon>
        <taxon>Basidiomycota</taxon>
        <taxon>Agaricomycotina</taxon>
        <taxon>Tremellomycetes</taxon>
        <taxon>Filobasidiales</taxon>
        <taxon>Filobasidiaceae</taxon>
        <taxon>Naganishia</taxon>
    </lineage>
</organism>
<comment type="caution">
    <text evidence="1">The sequence shown here is derived from an EMBL/GenBank/DDBJ whole genome shotgun (WGS) entry which is preliminary data.</text>
</comment>
<protein>
    <submittedName>
        <fullName evidence="1">Uncharacterized protein</fullName>
    </submittedName>
</protein>
<reference evidence="1" key="1">
    <citation type="submission" date="2023-04" db="EMBL/GenBank/DDBJ databases">
        <title>Draft Genome sequencing of Naganishia species isolated from polar environments using Oxford Nanopore Technology.</title>
        <authorList>
            <person name="Leo P."/>
            <person name="Venkateswaran K."/>
        </authorList>
    </citation>
    <scope>NUCLEOTIDE SEQUENCE</scope>
    <source>
        <strain evidence="1">DBVPG 5303</strain>
    </source>
</reference>
<accession>A0ACC2XQE0</accession>
<sequence>MPIDREGDAEPGRWDDADPRTHKVSLDPYRRESSKIIAIFKSMVAEGEVEKASIDEAFLDLSILTIKEILRRHPHLAIVPADAPQGLDSPLPPPPPISWTEAGNVFPVKGEKQDSENNDDHDGNDGESYEGVGGWDDVALCIGAELMAKVRNEVHTKLGYTCSAGIAHNKTLAKLCSAWKKPNAQTIMRAAAVPAFLNPMPFTKIRNLGGKLGEAMATEYNASTVGDMLLVPLEEMQKRFGEESIWVYNILRGMDDTPGMSDSYLQSAFLAGELYVRLRDAREISEGLWPKSLVLGTRQGRLPFHVLHPCKHVYNPSSFEMEVAESQRSRQTTFPYTKNLSAEYITKYAYKLWDEVAGSMGRASSSKPMKINNLALSFYGLERLEGGQQGIEGFFGNGLPATSKPMLTTKRSRSNSPIVKPLRHVQSDPGPSTKRQKVDHEVIEILDDSDEDIAELGSLRWTCPKCSHVFSVSAEAETLSEAMSTKQTRLSDIKREHRDFHVAKELHKRERIGKEKQHDTASTTKSRRETQPTKKTGGIKEFFSPYDTSRESKS</sequence>
<dbReference type="Proteomes" id="UP001234202">
    <property type="component" value="Unassembled WGS sequence"/>
</dbReference>
<name>A0ACC2XQE0_9TREE</name>
<evidence type="ECO:0000313" key="2">
    <source>
        <dbReference type="Proteomes" id="UP001234202"/>
    </source>
</evidence>
<proteinExistence type="predicted"/>
<dbReference type="EMBL" id="JASBWV010000006">
    <property type="protein sequence ID" value="KAJ9126088.1"/>
    <property type="molecule type" value="Genomic_DNA"/>
</dbReference>
<keyword evidence="2" id="KW-1185">Reference proteome</keyword>